<feature type="transmembrane region" description="Helical" evidence="7">
    <location>
        <begin position="21"/>
        <end position="41"/>
    </location>
</feature>
<dbReference type="eggNOG" id="KOG3882">
    <property type="taxonomic scope" value="Eukaryota"/>
</dbReference>
<name>A0A067RAT2_ZOONE</name>
<dbReference type="Gene3D" id="1.10.1450.10">
    <property type="entry name" value="Tetraspanin"/>
    <property type="match status" value="1"/>
</dbReference>
<dbReference type="OMA" id="DTIFMCI"/>
<dbReference type="PANTHER" id="PTHR19282:SF478">
    <property type="entry name" value="TETRASPANIN"/>
    <property type="match status" value="1"/>
</dbReference>
<evidence type="ECO:0000256" key="5">
    <source>
        <dbReference type="ARBA" id="ARBA00023136"/>
    </source>
</evidence>
<dbReference type="Proteomes" id="UP000027135">
    <property type="component" value="Unassembled WGS sequence"/>
</dbReference>
<dbReference type="PIRSF" id="PIRSF002419">
    <property type="entry name" value="Tetraspanin"/>
    <property type="match status" value="1"/>
</dbReference>
<keyword evidence="4 7" id="KW-1133">Transmembrane helix</keyword>
<dbReference type="InterPro" id="IPR018499">
    <property type="entry name" value="Tetraspanin/Peripherin"/>
</dbReference>
<dbReference type="AlphaFoldDB" id="A0A067RAT2"/>
<evidence type="ECO:0000256" key="4">
    <source>
        <dbReference type="ARBA" id="ARBA00022989"/>
    </source>
</evidence>
<comment type="similarity">
    <text evidence="2 7">Belongs to the tetraspanin (TM4SF) family.</text>
</comment>
<keyword evidence="9" id="KW-1185">Reference proteome</keyword>
<evidence type="ECO:0000256" key="3">
    <source>
        <dbReference type="ARBA" id="ARBA00022692"/>
    </source>
</evidence>
<feature type="transmembrane region" description="Helical" evidence="7">
    <location>
        <begin position="53"/>
        <end position="76"/>
    </location>
</feature>
<gene>
    <name evidence="8" type="ORF">L798_05909</name>
</gene>
<evidence type="ECO:0000256" key="2">
    <source>
        <dbReference type="ARBA" id="ARBA00006840"/>
    </source>
</evidence>
<dbReference type="EMBL" id="KK852631">
    <property type="protein sequence ID" value="KDR19843.1"/>
    <property type="molecule type" value="Genomic_DNA"/>
</dbReference>
<reference evidence="8 9" key="1">
    <citation type="journal article" date="2014" name="Nat. Commun.">
        <title>Molecular traces of alternative social organization in a termite genome.</title>
        <authorList>
            <person name="Terrapon N."/>
            <person name="Li C."/>
            <person name="Robertson H.M."/>
            <person name="Ji L."/>
            <person name="Meng X."/>
            <person name="Booth W."/>
            <person name="Chen Z."/>
            <person name="Childers C.P."/>
            <person name="Glastad K.M."/>
            <person name="Gokhale K."/>
            <person name="Gowin J."/>
            <person name="Gronenberg W."/>
            <person name="Hermansen R.A."/>
            <person name="Hu H."/>
            <person name="Hunt B.G."/>
            <person name="Huylmans A.K."/>
            <person name="Khalil S.M."/>
            <person name="Mitchell R.D."/>
            <person name="Munoz-Torres M.C."/>
            <person name="Mustard J.A."/>
            <person name="Pan H."/>
            <person name="Reese J.T."/>
            <person name="Scharf M.E."/>
            <person name="Sun F."/>
            <person name="Vogel H."/>
            <person name="Xiao J."/>
            <person name="Yang W."/>
            <person name="Yang Z."/>
            <person name="Yang Z."/>
            <person name="Zhou J."/>
            <person name="Zhu J."/>
            <person name="Brent C.S."/>
            <person name="Elsik C.G."/>
            <person name="Goodisman M.A."/>
            <person name="Liberles D.A."/>
            <person name="Roe R.M."/>
            <person name="Vargo E.L."/>
            <person name="Vilcinskas A."/>
            <person name="Wang J."/>
            <person name="Bornberg-Bauer E."/>
            <person name="Korb J."/>
            <person name="Zhang G."/>
            <person name="Liebig J."/>
        </authorList>
    </citation>
    <scope>NUCLEOTIDE SEQUENCE [LARGE SCALE GENOMIC DNA]</scope>
    <source>
        <tissue evidence="8">Whole organism</tissue>
    </source>
</reference>
<dbReference type="PANTHER" id="PTHR19282">
    <property type="entry name" value="TETRASPANIN"/>
    <property type="match status" value="1"/>
</dbReference>
<dbReference type="Pfam" id="PF00335">
    <property type="entry name" value="Tetraspanin"/>
    <property type="match status" value="1"/>
</dbReference>
<keyword evidence="6" id="KW-1015">Disulfide bond</keyword>
<evidence type="ECO:0000313" key="9">
    <source>
        <dbReference type="Proteomes" id="UP000027135"/>
    </source>
</evidence>
<feature type="non-terminal residue" evidence="8">
    <location>
        <position position="1"/>
    </location>
</feature>
<feature type="disulfide bond" evidence="6">
    <location>
        <begin position="154"/>
        <end position="178"/>
    </location>
</feature>
<feature type="transmembrane region" description="Helical" evidence="7">
    <location>
        <begin position="88"/>
        <end position="112"/>
    </location>
</feature>
<comment type="subcellular location">
    <subcellularLocation>
        <location evidence="1 7">Membrane</location>
        <topology evidence="1 7">Multi-pass membrane protein</topology>
    </subcellularLocation>
</comment>
<sequence>LESATMGRSGYTCVRHIFCTLNVLMWLCGCGILGVGIWLRLSYAGYTQLLPKYSMISADSLCIAVGVIIFIVAFFGCCGSWFQSRCMLVTYFSLVIFMFVVEFLFATLAFVFRENLGGTLKEELTEGIKLHYNTSESNSLENIWNHIHKEFHCCGVTNYEDWYLIDAWPGKRNVPASCCLSEFANDTACGYEGNQDMWYTTGCAEQVQMWFVERLHIVGIVGLVVAFIQLFGLISSMLLFCTVRHKRTSHTYKSYDPAT</sequence>
<dbReference type="FunCoup" id="A0A067RAT2">
    <property type="interactions" value="42"/>
</dbReference>
<accession>A0A067RAT2</accession>
<proteinExistence type="inferred from homology"/>
<evidence type="ECO:0000256" key="1">
    <source>
        <dbReference type="ARBA" id="ARBA00004141"/>
    </source>
</evidence>
<dbReference type="InParanoid" id="A0A067RAT2"/>
<keyword evidence="3 7" id="KW-0812">Transmembrane</keyword>
<dbReference type="InterPro" id="IPR000301">
    <property type="entry name" value="Tetraspanin_animals"/>
</dbReference>
<protein>
    <recommendedName>
        <fullName evidence="7">Tetraspanin</fullName>
    </recommendedName>
</protein>
<dbReference type="GO" id="GO:0005886">
    <property type="term" value="C:plasma membrane"/>
    <property type="evidence" value="ECO:0007669"/>
    <property type="project" value="TreeGrafter"/>
</dbReference>
<keyword evidence="5 7" id="KW-0472">Membrane</keyword>
<feature type="transmembrane region" description="Helical" evidence="7">
    <location>
        <begin position="217"/>
        <end position="243"/>
    </location>
</feature>
<dbReference type="InterPro" id="IPR008952">
    <property type="entry name" value="Tetraspanin_EC2_sf"/>
</dbReference>
<evidence type="ECO:0000256" key="6">
    <source>
        <dbReference type="PIRSR" id="PIRSR002419-1"/>
    </source>
</evidence>
<evidence type="ECO:0000313" key="8">
    <source>
        <dbReference type="EMBL" id="KDR19843.1"/>
    </source>
</evidence>
<organism evidence="8 9">
    <name type="scientific">Zootermopsis nevadensis</name>
    <name type="common">Dampwood termite</name>
    <dbReference type="NCBI Taxonomy" id="136037"/>
    <lineage>
        <taxon>Eukaryota</taxon>
        <taxon>Metazoa</taxon>
        <taxon>Ecdysozoa</taxon>
        <taxon>Arthropoda</taxon>
        <taxon>Hexapoda</taxon>
        <taxon>Insecta</taxon>
        <taxon>Pterygota</taxon>
        <taxon>Neoptera</taxon>
        <taxon>Polyneoptera</taxon>
        <taxon>Dictyoptera</taxon>
        <taxon>Blattodea</taxon>
        <taxon>Blattoidea</taxon>
        <taxon>Termitoidae</taxon>
        <taxon>Termopsidae</taxon>
        <taxon>Zootermopsis</taxon>
    </lineage>
</organism>
<evidence type="ECO:0000256" key="7">
    <source>
        <dbReference type="RuleBase" id="RU361218"/>
    </source>
</evidence>
<dbReference type="PRINTS" id="PR00259">
    <property type="entry name" value="TMFOUR"/>
</dbReference>
<dbReference type="SUPFAM" id="SSF48652">
    <property type="entry name" value="Tetraspanin"/>
    <property type="match status" value="1"/>
</dbReference>
<dbReference type="CDD" id="cd03165">
    <property type="entry name" value="NET-5_like_LEL"/>
    <property type="match status" value="1"/>
</dbReference>